<dbReference type="SMART" id="SM01362">
    <property type="entry name" value="DUF663"/>
    <property type="match status" value="1"/>
</dbReference>
<keyword evidence="3" id="KW-0539">Nucleus</keyword>
<evidence type="ECO:0000256" key="5">
    <source>
        <dbReference type="SAM" id="MobiDB-lite"/>
    </source>
</evidence>
<feature type="region of interest" description="Disordered" evidence="5">
    <location>
        <begin position="1"/>
        <end position="42"/>
    </location>
</feature>
<proteinExistence type="inferred from homology"/>
<dbReference type="InterPro" id="IPR012948">
    <property type="entry name" value="AARP2CN"/>
</dbReference>
<comment type="subcellular location">
    <subcellularLocation>
        <location evidence="1">Nucleus</location>
        <location evidence="1">Nucleolus</location>
    </subcellularLocation>
</comment>
<dbReference type="AlphaFoldDB" id="A0AAW1PZL3"/>
<name>A0AAW1PZL3_9CHLO</name>
<dbReference type="GO" id="GO:0005525">
    <property type="term" value="F:GTP binding"/>
    <property type="evidence" value="ECO:0007669"/>
    <property type="project" value="TreeGrafter"/>
</dbReference>
<evidence type="ECO:0000256" key="1">
    <source>
        <dbReference type="ARBA" id="ARBA00004604"/>
    </source>
</evidence>
<dbReference type="Pfam" id="PF08142">
    <property type="entry name" value="AARP2CN"/>
    <property type="match status" value="1"/>
</dbReference>
<feature type="compositionally biased region" description="Basic residues" evidence="5">
    <location>
        <begin position="1"/>
        <end position="24"/>
    </location>
</feature>
<evidence type="ECO:0000313" key="8">
    <source>
        <dbReference type="Proteomes" id="UP001489004"/>
    </source>
</evidence>
<feature type="region of interest" description="Disordered" evidence="5">
    <location>
        <begin position="352"/>
        <end position="404"/>
    </location>
</feature>
<dbReference type="GO" id="GO:0000462">
    <property type="term" value="P:maturation of SSU-rRNA from tricistronic rRNA transcript (SSU-rRNA, 5.8S rRNA, LSU-rRNA)"/>
    <property type="evidence" value="ECO:0007669"/>
    <property type="project" value="TreeGrafter"/>
</dbReference>
<dbReference type="GO" id="GO:0034511">
    <property type="term" value="F:U3 snoRNA binding"/>
    <property type="evidence" value="ECO:0007669"/>
    <property type="project" value="TreeGrafter"/>
</dbReference>
<reference evidence="7 8" key="1">
    <citation type="journal article" date="2024" name="Nat. Commun.">
        <title>Phylogenomics reveals the evolutionary origins of lichenization in chlorophyte algae.</title>
        <authorList>
            <person name="Puginier C."/>
            <person name="Libourel C."/>
            <person name="Otte J."/>
            <person name="Skaloud P."/>
            <person name="Haon M."/>
            <person name="Grisel S."/>
            <person name="Petersen M."/>
            <person name="Berrin J.G."/>
            <person name="Delaux P.M."/>
            <person name="Dal Grande F."/>
            <person name="Keller J."/>
        </authorList>
    </citation>
    <scope>NUCLEOTIDE SEQUENCE [LARGE SCALE GENOMIC DNA]</scope>
    <source>
        <strain evidence="7 8">SAG 2043</strain>
    </source>
</reference>
<dbReference type="InterPro" id="IPR039761">
    <property type="entry name" value="Bms1/Tsr1"/>
</dbReference>
<evidence type="ECO:0000256" key="3">
    <source>
        <dbReference type="ARBA" id="ARBA00023242"/>
    </source>
</evidence>
<dbReference type="InterPro" id="IPR030387">
    <property type="entry name" value="G_Bms1/Tsr1_dom"/>
</dbReference>
<dbReference type="InterPro" id="IPR007034">
    <property type="entry name" value="BMS1_TSR1_C"/>
</dbReference>
<accession>A0AAW1PZL3</accession>
<evidence type="ECO:0000259" key="6">
    <source>
        <dbReference type="PROSITE" id="PS51714"/>
    </source>
</evidence>
<feature type="domain" description="Bms1-type G" evidence="6">
    <location>
        <begin position="71"/>
        <end position="261"/>
    </location>
</feature>
<gene>
    <name evidence="7" type="ORF">WJX72_002201</name>
</gene>
<organism evidence="7 8">
    <name type="scientific">[Myrmecia] bisecta</name>
    <dbReference type="NCBI Taxonomy" id="41462"/>
    <lineage>
        <taxon>Eukaryota</taxon>
        <taxon>Viridiplantae</taxon>
        <taxon>Chlorophyta</taxon>
        <taxon>core chlorophytes</taxon>
        <taxon>Trebouxiophyceae</taxon>
        <taxon>Trebouxiales</taxon>
        <taxon>Trebouxiaceae</taxon>
        <taxon>Myrmecia</taxon>
    </lineage>
</organism>
<comment type="similarity">
    <text evidence="4">Belongs to the TRAFAC class translation factor GTPase superfamily. Bms1-like GTPase family. TSR1 subfamily.</text>
</comment>
<keyword evidence="8" id="KW-1185">Reference proteome</keyword>
<dbReference type="EMBL" id="JALJOR010000007">
    <property type="protein sequence ID" value="KAK9814202.1"/>
    <property type="molecule type" value="Genomic_DNA"/>
</dbReference>
<feature type="compositionally biased region" description="Basic and acidic residues" evidence="5">
    <location>
        <begin position="385"/>
        <end position="396"/>
    </location>
</feature>
<protein>
    <recommendedName>
        <fullName evidence="6">Bms1-type G domain-containing protein</fullName>
    </recommendedName>
</protein>
<feature type="region of interest" description="Disordered" evidence="5">
    <location>
        <begin position="441"/>
        <end position="479"/>
    </location>
</feature>
<sequence length="814" mass="88621">MHGQKNKPHKAGRHAGRSARQKHNLAKEAPRASIKAAHTAGGGRLQRLNAAKMQRDSKKQKLLAERRHVGPPRVVALLPLSEEVDVQRVWRDLLTACASDGQQPASTRKGSAAAMDVDTEAGGGEAACPPLVPQTVSLPGKSKMRLTLLPPPTDFSDPMAIVELGKAAEMIIMVVPGHEGALCVDASGDLALSVLRGLGMPTTVAVVQGAEGASLKARSAAKKRASAAIEAKVSGDHKMLALDNATDCQALLRHLAEHRASVPRWRQQRPTVMAEAADFQPAGDGVTGTLVLRGYVRTLGLSANQLVHVQGAGDFQILKIEGPPDPVPAANPGTRRGDADAMDVATEAVPVLARPDPQEQEALVRENVPDPLAGEQTWPTEEEMREAQQHETESSRSRKRRLPAGTSDYQAAWILDDDQVDPGESSDSDADLDADVAAGEGQGASTHAGEMLEDDDPDFPDDTESDALGLEGTSERDEDLALTKADVRRLQEGQQDDAEFPDEIDTPTDVAARLRFAKYRGLKSWRTSGWDPKESLPQDYARAFAFQNFRRAHKRAKALAATFGTVPDFTAVEVGTYVAVHIAGVPASAAQSVVERVAAFVKGEAVPLMVYGLLQHESKLSVVNFAIKKAVAYTEPIPNKEELLFMTGVRSYMAKPIFSSDEPQADKHKMERFLHPGRHCMATIFAPISYPPLPLLAFKRQEDGSLRLAATGSLRSCDPDRVTLKKLVLSGYPVKVQKKKAVVRWMFHNPEDVRWFRPLNLWTKYGRRGRIKEPMGTHGAMKCIFDGVIQQRDAVCVSLYKRVFPIWPQDLTFA</sequence>
<feature type="compositionally biased region" description="Acidic residues" evidence="5">
    <location>
        <begin position="451"/>
        <end position="465"/>
    </location>
</feature>
<dbReference type="GO" id="GO:0000479">
    <property type="term" value="P:endonucleolytic cleavage of tricistronic rRNA transcript (SSU-rRNA, 5.8S rRNA, LSU-rRNA)"/>
    <property type="evidence" value="ECO:0007669"/>
    <property type="project" value="TreeGrafter"/>
</dbReference>
<dbReference type="GO" id="GO:0030688">
    <property type="term" value="C:preribosome, small subunit precursor"/>
    <property type="evidence" value="ECO:0007669"/>
    <property type="project" value="TreeGrafter"/>
</dbReference>
<dbReference type="PANTHER" id="PTHR12858:SF1">
    <property type="entry name" value="PRE-RRNA-PROCESSING PROTEIN TSR1 HOMOLOG"/>
    <property type="match status" value="1"/>
</dbReference>
<dbReference type="Pfam" id="PF04950">
    <property type="entry name" value="RIBIOP_C"/>
    <property type="match status" value="1"/>
</dbReference>
<keyword evidence="2" id="KW-0690">Ribosome biogenesis</keyword>
<dbReference type="PANTHER" id="PTHR12858">
    <property type="entry name" value="RIBOSOME BIOGENESIS PROTEIN"/>
    <property type="match status" value="1"/>
</dbReference>
<dbReference type="SMART" id="SM00785">
    <property type="entry name" value="AARP2CN"/>
    <property type="match status" value="1"/>
</dbReference>
<evidence type="ECO:0000313" key="7">
    <source>
        <dbReference type="EMBL" id="KAK9814202.1"/>
    </source>
</evidence>
<evidence type="ECO:0000256" key="4">
    <source>
        <dbReference type="ARBA" id="ARBA00038288"/>
    </source>
</evidence>
<dbReference type="PROSITE" id="PS51714">
    <property type="entry name" value="G_BMS1"/>
    <property type="match status" value="1"/>
</dbReference>
<comment type="caution">
    <text evidence="7">The sequence shown here is derived from an EMBL/GenBank/DDBJ whole genome shotgun (WGS) entry which is preliminary data.</text>
</comment>
<dbReference type="Proteomes" id="UP001489004">
    <property type="component" value="Unassembled WGS sequence"/>
</dbReference>
<dbReference type="GO" id="GO:0003924">
    <property type="term" value="F:GTPase activity"/>
    <property type="evidence" value="ECO:0007669"/>
    <property type="project" value="TreeGrafter"/>
</dbReference>
<dbReference type="GO" id="GO:0005730">
    <property type="term" value="C:nucleolus"/>
    <property type="evidence" value="ECO:0007669"/>
    <property type="project" value="UniProtKB-SubCell"/>
</dbReference>
<evidence type="ECO:0000256" key="2">
    <source>
        <dbReference type="ARBA" id="ARBA00022517"/>
    </source>
</evidence>